<feature type="disulfide bond" evidence="11">
    <location>
        <begin position="35"/>
        <end position="79"/>
    </location>
</feature>
<comment type="subcellular location">
    <subcellularLocation>
        <location evidence="1">Mitochondrion inner membrane</location>
        <topology evidence="1">Peripheral membrane protein</topology>
        <orientation evidence="1">Intermembrane side</orientation>
    </subcellularLocation>
</comment>
<dbReference type="Gene3D" id="1.10.287.20">
    <property type="entry name" value="Ubiquinol-cytochrome C reductase hinge domain"/>
    <property type="match status" value="1"/>
</dbReference>
<feature type="disulfide bond" evidence="11">
    <location>
        <begin position="51"/>
        <end position="65"/>
    </location>
</feature>
<dbReference type="EMBL" id="JACMRX010000003">
    <property type="protein sequence ID" value="KAF7993276.1"/>
    <property type="molecule type" value="Genomic_DNA"/>
</dbReference>
<sequence>MAFIQKFMASLVPTVKADEEEAELVDPQKVIREECSLQPKCAKLQDKLTTCNDRVNSRKQTAETCLEEILDYVHCVDHCAAKTLFSKLK</sequence>
<feature type="domain" description="Ubiquinol-cytochrome C reductase hinge" evidence="12">
    <location>
        <begin position="26"/>
        <end position="89"/>
    </location>
</feature>
<dbReference type="InterPro" id="IPR003422">
    <property type="entry name" value="Cyt_b-c1_6"/>
</dbReference>
<keyword evidence="8 10" id="KW-0472">Membrane</keyword>
<evidence type="ECO:0000256" key="1">
    <source>
        <dbReference type="ARBA" id="ARBA00004137"/>
    </source>
</evidence>
<dbReference type="FunFam" id="1.10.287.20:FF:000001">
    <property type="entry name" value="Cytochrome b-c1 complex subunit 6"/>
    <property type="match status" value="1"/>
</dbReference>
<dbReference type="PANTHER" id="PTHR15336:SF0">
    <property type="entry name" value="CYTOCHROME B-C1 COMPLEX SUBUNIT 6, MITOCHONDRIAL"/>
    <property type="match status" value="1"/>
</dbReference>
<evidence type="ECO:0000256" key="9">
    <source>
        <dbReference type="ARBA" id="ARBA00023157"/>
    </source>
</evidence>
<dbReference type="Pfam" id="PF02320">
    <property type="entry name" value="UCR_hinge"/>
    <property type="match status" value="1"/>
</dbReference>
<evidence type="ECO:0000256" key="11">
    <source>
        <dbReference type="PIRSR" id="PIRSR000019-1"/>
    </source>
</evidence>
<gene>
    <name evidence="13" type="ORF">HCN44_006336</name>
</gene>
<dbReference type="AlphaFoldDB" id="A0A834XWB8"/>
<evidence type="ECO:0000313" key="13">
    <source>
        <dbReference type="EMBL" id="KAF7993276.1"/>
    </source>
</evidence>
<dbReference type="PANTHER" id="PTHR15336">
    <property type="entry name" value="UBIQUINOL-CYTOCHROME C REDUCTASE COMPLEX 7.8 KDA PROTEIN"/>
    <property type="match status" value="1"/>
</dbReference>
<dbReference type="GO" id="GO:0005743">
    <property type="term" value="C:mitochondrial inner membrane"/>
    <property type="evidence" value="ECO:0007669"/>
    <property type="project" value="UniProtKB-SubCell"/>
</dbReference>
<organism evidence="13 14">
    <name type="scientific">Aphidius gifuensis</name>
    <name type="common">Parasitoid wasp</name>
    <dbReference type="NCBI Taxonomy" id="684658"/>
    <lineage>
        <taxon>Eukaryota</taxon>
        <taxon>Metazoa</taxon>
        <taxon>Ecdysozoa</taxon>
        <taxon>Arthropoda</taxon>
        <taxon>Hexapoda</taxon>
        <taxon>Insecta</taxon>
        <taxon>Pterygota</taxon>
        <taxon>Neoptera</taxon>
        <taxon>Endopterygota</taxon>
        <taxon>Hymenoptera</taxon>
        <taxon>Apocrita</taxon>
        <taxon>Ichneumonoidea</taxon>
        <taxon>Braconidae</taxon>
        <taxon>Aphidiinae</taxon>
        <taxon>Aphidius</taxon>
    </lineage>
</organism>
<dbReference type="Proteomes" id="UP000639338">
    <property type="component" value="Unassembled WGS sequence"/>
</dbReference>
<keyword evidence="9 11" id="KW-1015">Disulfide bond</keyword>
<proteinExistence type="inferred from homology"/>
<evidence type="ECO:0000259" key="12">
    <source>
        <dbReference type="Pfam" id="PF02320"/>
    </source>
</evidence>
<evidence type="ECO:0000256" key="3">
    <source>
        <dbReference type="ARBA" id="ARBA00022448"/>
    </source>
</evidence>
<evidence type="ECO:0000256" key="4">
    <source>
        <dbReference type="ARBA" id="ARBA00022660"/>
    </source>
</evidence>
<evidence type="ECO:0000313" key="14">
    <source>
        <dbReference type="Proteomes" id="UP000639338"/>
    </source>
</evidence>
<comment type="similarity">
    <text evidence="2 10">Belongs to the UQCRH/QCR6 family.</text>
</comment>
<evidence type="ECO:0000256" key="6">
    <source>
        <dbReference type="ARBA" id="ARBA00022982"/>
    </source>
</evidence>
<dbReference type="InterPro" id="IPR023184">
    <property type="entry name" value="Ubol_cytC_Rdtase_hinge_dom"/>
</dbReference>
<comment type="function">
    <text evidence="10">Component of the ubiquinol-cytochrome c oxidoreductase, a multisubunit transmembrane complex that is part of the mitochondrial electron transport chain which drives oxidative phosphorylation.</text>
</comment>
<protein>
    <recommendedName>
        <fullName evidence="10">Cytochrome b-c1 complex subunit 6</fullName>
    </recommendedName>
</protein>
<dbReference type="OrthoDB" id="405848at2759"/>
<dbReference type="SUPFAM" id="SSF81531">
    <property type="entry name" value="Non-heme 11 kDa protein of cytochrome bc1 complex (Ubiquinol-cytochrome c reductase)"/>
    <property type="match status" value="1"/>
</dbReference>
<dbReference type="InterPro" id="IPR036811">
    <property type="entry name" value="Ubol_cytC_Rdtase_hinge_dom_sf"/>
</dbReference>
<keyword evidence="4 10" id="KW-0679">Respiratory chain</keyword>
<evidence type="ECO:0000256" key="8">
    <source>
        <dbReference type="ARBA" id="ARBA00023136"/>
    </source>
</evidence>
<accession>A0A834XWB8</accession>
<keyword evidence="3 10" id="KW-0813">Transport</keyword>
<keyword evidence="5 10" id="KW-0999">Mitochondrion inner membrane</keyword>
<name>A0A834XWB8_APHGI</name>
<dbReference type="GO" id="GO:0006122">
    <property type="term" value="P:mitochondrial electron transport, ubiquinol to cytochrome c"/>
    <property type="evidence" value="ECO:0007669"/>
    <property type="project" value="InterPro"/>
</dbReference>
<evidence type="ECO:0000256" key="2">
    <source>
        <dbReference type="ARBA" id="ARBA00006498"/>
    </source>
</evidence>
<keyword evidence="14" id="KW-1185">Reference proteome</keyword>
<evidence type="ECO:0000256" key="10">
    <source>
        <dbReference type="PIRNR" id="PIRNR000019"/>
    </source>
</evidence>
<reference evidence="13 14" key="1">
    <citation type="submission" date="2020-08" db="EMBL/GenBank/DDBJ databases">
        <title>Aphidius gifuensis genome sequencing and assembly.</title>
        <authorList>
            <person name="Du Z."/>
        </authorList>
    </citation>
    <scope>NUCLEOTIDE SEQUENCE [LARGE SCALE GENOMIC DNA]</scope>
    <source>
        <strain evidence="13">YNYX2018</strain>
        <tissue evidence="13">Adults</tissue>
    </source>
</reference>
<dbReference type="PIRSF" id="PIRSF000019">
    <property type="entry name" value="Bc1_11K"/>
    <property type="match status" value="1"/>
</dbReference>
<keyword evidence="7 10" id="KW-0496">Mitochondrion</keyword>
<comment type="caution">
    <text evidence="13">The sequence shown here is derived from an EMBL/GenBank/DDBJ whole genome shotgun (WGS) entry which is preliminary data.</text>
</comment>
<keyword evidence="6 10" id="KW-0249">Electron transport</keyword>
<evidence type="ECO:0000256" key="7">
    <source>
        <dbReference type="ARBA" id="ARBA00023128"/>
    </source>
</evidence>
<evidence type="ECO:0000256" key="5">
    <source>
        <dbReference type="ARBA" id="ARBA00022792"/>
    </source>
</evidence>